<evidence type="ECO:0000256" key="1">
    <source>
        <dbReference type="SAM" id="MobiDB-lite"/>
    </source>
</evidence>
<sequence length="167" mass="16555">MFNKLTILAVAAFLPLLVLAQQDPIYVPFEWDRVPATASVIGSSGGTTTYALIDSPGTGRVTPGPATLIQGPSAASMLYVNSAAATTLSGVCNLVSPVALCTLNVQETGAPLPGTGSGGAVVTSTKKSSSTGKSTDSGATSHIAGPTGTIITMSSIALGFCIALALL</sequence>
<feature type="chain" id="PRO_5002162387" evidence="2">
    <location>
        <begin position="21"/>
        <end position="167"/>
    </location>
</feature>
<reference evidence="4" key="2">
    <citation type="submission" date="2015-01" db="EMBL/GenBank/DDBJ databases">
        <title>Evolutionary Origins and Diversification of the Mycorrhizal Mutualists.</title>
        <authorList>
            <consortium name="DOE Joint Genome Institute"/>
            <consortium name="Mycorrhizal Genomics Consortium"/>
            <person name="Kohler A."/>
            <person name="Kuo A."/>
            <person name="Nagy L.G."/>
            <person name="Floudas D."/>
            <person name="Copeland A."/>
            <person name="Barry K.W."/>
            <person name="Cichocki N."/>
            <person name="Veneault-Fourrey C."/>
            <person name="LaButti K."/>
            <person name="Lindquist E.A."/>
            <person name="Lipzen A."/>
            <person name="Lundell T."/>
            <person name="Morin E."/>
            <person name="Murat C."/>
            <person name="Riley R."/>
            <person name="Ohm R."/>
            <person name="Sun H."/>
            <person name="Tunlid A."/>
            <person name="Henrissat B."/>
            <person name="Grigoriev I.V."/>
            <person name="Hibbett D.S."/>
            <person name="Martin F."/>
        </authorList>
    </citation>
    <scope>NUCLEOTIDE SEQUENCE [LARGE SCALE GENOMIC DNA]</scope>
    <source>
        <strain evidence="4">h7</strain>
    </source>
</reference>
<keyword evidence="4" id="KW-1185">Reference proteome</keyword>
<feature type="region of interest" description="Disordered" evidence="1">
    <location>
        <begin position="114"/>
        <end position="140"/>
    </location>
</feature>
<proteinExistence type="predicted"/>
<feature type="signal peptide" evidence="2">
    <location>
        <begin position="1"/>
        <end position="20"/>
    </location>
</feature>
<feature type="compositionally biased region" description="Low complexity" evidence="1">
    <location>
        <begin position="120"/>
        <end position="140"/>
    </location>
</feature>
<evidence type="ECO:0000313" key="3">
    <source>
        <dbReference type="EMBL" id="KIM38421.1"/>
    </source>
</evidence>
<name>A0A0C3C494_HEBCY</name>
<dbReference type="HOGENOM" id="CLU_1496311_0_0_1"/>
<gene>
    <name evidence="3" type="ORF">M413DRAFT_447877</name>
</gene>
<reference evidence="3 4" key="1">
    <citation type="submission" date="2014-04" db="EMBL/GenBank/DDBJ databases">
        <authorList>
            <consortium name="DOE Joint Genome Institute"/>
            <person name="Kuo A."/>
            <person name="Gay G."/>
            <person name="Dore J."/>
            <person name="Kohler A."/>
            <person name="Nagy L.G."/>
            <person name="Floudas D."/>
            <person name="Copeland A."/>
            <person name="Barry K.W."/>
            <person name="Cichocki N."/>
            <person name="Veneault-Fourrey C."/>
            <person name="LaButti K."/>
            <person name="Lindquist E.A."/>
            <person name="Lipzen A."/>
            <person name="Lundell T."/>
            <person name="Morin E."/>
            <person name="Murat C."/>
            <person name="Sun H."/>
            <person name="Tunlid A."/>
            <person name="Henrissat B."/>
            <person name="Grigoriev I.V."/>
            <person name="Hibbett D.S."/>
            <person name="Martin F."/>
            <person name="Nordberg H.P."/>
            <person name="Cantor M.N."/>
            <person name="Hua S.X."/>
        </authorList>
    </citation>
    <scope>NUCLEOTIDE SEQUENCE [LARGE SCALE GENOMIC DNA]</scope>
    <source>
        <strain evidence="4">h7</strain>
    </source>
</reference>
<keyword evidence="2" id="KW-0732">Signal</keyword>
<organism evidence="3 4">
    <name type="scientific">Hebeloma cylindrosporum</name>
    <dbReference type="NCBI Taxonomy" id="76867"/>
    <lineage>
        <taxon>Eukaryota</taxon>
        <taxon>Fungi</taxon>
        <taxon>Dikarya</taxon>
        <taxon>Basidiomycota</taxon>
        <taxon>Agaricomycotina</taxon>
        <taxon>Agaricomycetes</taxon>
        <taxon>Agaricomycetidae</taxon>
        <taxon>Agaricales</taxon>
        <taxon>Agaricineae</taxon>
        <taxon>Hymenogastraceae</taxon>
        <taxon>Hebeloma</taxon>
    </lineage>
</organism>
<evidence type="ECO:0000256" key="2">
    <source>
        <dbReference type="SAM" id="SignalP"/>
    </source>
</evidence>
<evidence type="ECO:0000313" key="4">
    <source>
        <dbReference type="Proteomes" id="UP000053424"/>
    </source>
</evidence>
<protein>
    <submittedName>
        <fullName evidence="3">Uncharacterized protein</fullName>
    </submittedName>
</protein>
<accession>A0A0C3C494</accession>
<dbReference type="OrthoDB" id="3025719at2759"/>
<dbReference type="AlphaFoldDB" id="A0A0C3C494"/>
<dbReference type="EMBL" id="KN831791">
    <property type="protein sequence ID" value="KIM38421.1"/>
    <property type="molecule type" value="Genomic_DNA"/>
</dbReference>
<dbReference type="Proteomes" id="UP000053424">
    <property type="component" value="Unassembled WGS sequence"/>
</dbReference>
<feature type="non-terminal residue" evidence="3">
    <location>
        <position position="1"/>
    </location>
</feature>